<evidence type="ECO:0000313" key="2">
    <source>
        <dbReference type="EMBL" id="EDV30309.2"/>
    </source>
</evidence>
<feature type="compositionally biased region" description="Polar residues" evidence="1">
    <location>
        <begin position="634"/>
        <end position="643"/>
    </location>
</feature>
<reference evidence="2 3" key="1">
    <citation type="journal article" date="2007" name="Nature">
        <title>Evolution of genes and genomes on the Drosophila phylogeny.</title>
        <authorList>
            <consortium name="Drosophila 12 Genomes Consortium"/>
            <person name="Clark A.G."/>
            <person name="Eisen M.B."/>
            <person name="Smith D.R."/>
            <person name="Bergman C.M."/>
            <person name="Oliver B."/>
            <person name="Markow T.A."/>
            <person name="Kaufman T.C."/>
            <person name="Kellis M."/>
            <person name="Gelbart W."/>
            <person name="Iyer V.N."/>
            <person name="Pollard D.A."/>
            <person name="Sackton T.B."/>
            <person name="Larracuente A.M."/>
            <person name="Singh N.D."/>
            <person name="Abad J.P."/>
            <person name="Abt D.N."/>
            <person name="Adryan B."/>
            <person name="Aguade M."/>
            <person name="Akashi H."/>
            <person name="Anderson W.W."/>
            <person name="Aquadro C.F."/>
            <person name="Ardell D.H."/>
            <person name="Arguello R."/>
            <person name="Artieri C.G."/>
            <person name="Barbash D.A."/>
            <person name="Barker D."/>
            <person name="Barsanti P."/>
            <person name="Batterham P."/>
            <person name="Batzoglou S."/>
            <person name="Begun D."/>
            <person name="Bhutkar A."/>
            <person name="Blanco E."/>
            <person name="Bosak S.A."/>
            <person name="Bradley R.K."/>
            <person name="Brand A.D."/>
            <person name="Brent M.R."/>
            <person name="Brooks A.N."/>
            <person name="Brown R.H."/>
            <person name="Butlin R.K."/>
            <person name="Caggese C."/>
            <person name="Calvi B.R."/>
            <person name="Bernardo de Carvalho A."/>
            <person name="Caspi A."/>
            <person name="Castrezana S."/>
            <person name="Celniker S.E."/>
            <person name="Chang J.L."/>
            <person name="Chapple C."/>
            <person name="Chatterji S."/>
            <person name="Chinwalla A."/>
            <person name="Civetta A."/>
            <person name="Clifton S.W."/>
            <person name="Comeron J.M."/>
            <person name="Costello J.C."/>
            <person name="Coyne J.A."/>
            <person name="Daub J."/>
            <person name="David R.G."/>
            <person name="Delcher A.L."/>
            <person name="Delehaunty K."/>
            <person name="Do C.B."/>
            <person name="Ebling H."/>
            <person name="Edwards K."/>
            <person name="Eickbush T."/>
            <person name="Evans J.D."/>
            <person name="Filipski A."/>
            <person name="Findeiss S."/>
            <person name="Freyhult E."/>
            <person name="Fulton L."/>
            <person name="Fulton R."/>
            <person name="Garcia A.C."/>
            <person name="Gardiner A."/>
            <person name="Garfield D.A."/>
            <person name="Garvin B.E."/>
            <person name="Gibson G."/>
            <person name="Gilbert D."/>
            <person name="Gnerre S."/>
            <person name="Godfrey J."/>
            <person name="Good R."/>
            <person name="Gotea V."/>
            <person name="Gravely B."/>
            <person name="Greenberg A.J."/>
            <person name="Griffiths-Jones S."/>
            <person name="Gross S."/>
            <person name="Guigo R."/>
            <person name="Gustafson E.A."/>
            <person name="Haerty W."/>
            <person name="Hahn M.W."/>
            <person name="Halligan D.L."/>
            <person name="Halpern A.L."/>
            <person name="Halter G.M."/>
            <person name="Han M.V."/>
            <person name="Heger A."/>
            <person name="Hillier L."/>
            <person name="Hinrichs A.S."/>
            <person name="Holmes I."/>
            <person name="Hoskins R.A."/>
            <person name="Hubisz M.J."/>
            <person name="Hultmark D."/>
            <person name="Huntley M.A."/>
            <person name="Jaffe D.B."/>
            <person name="Jagadeeshan S."/>
            <person name="Jeck W.R."/>
            <person name="Johnson J."/>
            <person name="Jones C.D."/>
            <person name="Jordan W.C."/>
            <person name="Karpen G.H."/>
            <person name="Kataoka E."/>
            <person name="Keightley P.D."/>
            <person name="Kheradpour P."/>
            <person name="Kirkness E.F."/>
            <person name="Koerich L.B."/>
            <person name="Kristiansen K."/>
            <person name="Kudrna D."/>
            <person name="Kulathinal R.J."/>
            <person name="Kumar S."/>
            <person name="Kwok R."/>
            <person name="Lander E."/>
            <person name="Langley C.H."/>
            <person name="Lapoint R."/>
            <person name="Lazzaro B.P."/>
            <person name="Lee S.J."/>
            <person name="Levesque L."/>
            <person name="Li R."/>
            <person name="Lin C.F."/>
            <person name="Lin M.F."/>
            <person name="Lindblad-Toh K."/>
            <person name="Llopart A."/>
            <person name="Long M."/>
            <person name="Low L."/>
            <person name="Lozovsky E."/>
            <person name="Lu J."/>
            <person name="Luo M."/>
            <person name="Machado C.A."/>
            <person name="Makalowski W."/>
            <person name="Marzo M."/>
            <person name="Matsuda M."/>
            <person name="Matzkin L."/>
            <person name="McAllister B."/>
            <person name="McBride C.S."/>
            <person name="McKernan B."/>
            <person name="McKernan K."/>
            <person name="Mendez-Lago M."/>
            <person name="Minx P."/>
            <person name="Mollenhauer M.U."/>
            <person name="Montooth K."/>
            <person name="Mount S.M."/>
            <person name="Mu X."/>
            <person name="Myers E."/>
            <person name="Negre B."/>
            <person name="Newfeld S."/>
            <person name="Nielsen R."/>
            <person name="Noor M.A."/>
            <person name="O'Grady P."/>
            <person name="Pachter L."/>
            <person name="Papaceit M."/>
            <person name="Parisi M.J."/>
            <person name="Parisi M."/>
            <person name="Parts L."/>
            <person name="Pedersen J.S."/>
            <person name="Pesole G."/>
            <person name="Phillippy A.M."/>
            <person name="Ponting C.P."/>
            <person name="Pop M."/>
            <person name="Porcelli D."/>
            <person name="Powell J.R."/>
            <person name="Prohaska S."/>
            <person name="Pruitt K."/>
            <person name="Puig M."/>
            <person name="Quesneville H."/>
            <person name="Ram K.R."/>
            <person name="Rand D."/>
            <person name="Rasmussen M.D."/>
            <person name="Reed L.K."/>
            <person name="Reenan R."/>
            <person name="Reily A."/>
            <person name="Remington K.A."/>
            <person name="Rieger T.T."/>
            <person name="Ritchie M.G."/>
            <person name="Robin C."/>
            <person name="Rogers Y.H."/>
            <person name="Rohde C."/>
            <person name="Rozas J."/>
            <person name="Rubenfield M.J."/>
            <person name="Ruiz A."/>
            <person name="Russo S."/>
            <person name="Salzberg S.L."/>
            <person name="Sanchez-Gracia A."/>
            <person name="Saranga D.J."/>
            <person name="Sato H."/>
            <person name="Schaeffer S.W."/>
            <person name="Schatz M.C."/>
            <person name="Schlenke T."/>
            <person name="Schwartz R."/>
            <person name="Segarra C."/>
            <person name="Singh R.S."/>
            <person name="Sirot L."/>
            <person name="Sirota M."/>
            <person name="Sisneros N.B."/>
            <person name="Smith C.D."/>
            <person name="Smith T.F."/>
            <person name="Spieth J."/>
            <person name="Stage D.E."/>
            <person name="Stark A."/>
            <person name="Stephan W."/>
            <person name="Strausberg R.L."/>
            <person name="Strempel S."/>
            <person name="Sturgill D."/>
            <person name="Sutton G."/>
            <person name="Sutton G.G."/>
            <person name="Tao W."/>
            <person name="Teichmann S."/>
            <person name="Tobari Y.N."/>
            <person name="Tomimura Y."/>
            <person name="Tsolas J.M."/>
            <person name="Valente V.L."/>
            <person name="Venter E."/>
            <person name="Venter J.C."/>
            <person name="Vicario S."/>
            <person name="Vieira F.G."/>
            <person name="Vilella A.J."/>
            <person name="Villasante A."/>
            <person name="Walenz B."/>
            <person name="Wang J."/>
            <person name="Wasserman M."/>
            <person name="Watts T."/>
            <person name="Wilson D."/>
            <person name="Wilson R.K."/>
            <person name="Wing R.A."/>
            <person name="Wolfner M.F."/>
            <person name="Wong A."/>
            <person name="Wong G.K."/>
            <person name="Wu C.I."/>
            <person name="Wu G."/>
            <person name="Yamamoto D."/>
            <person name="Yang H.P."/>
            <person name="Yang S.P."/>
            <person name="Yorke J.A."/>
            <person name="Yoshida K."/>
            <person name="Zdobnov E."/>
            <person name="Zhang P."/>
            <person name="Zhang Y."/>
            <person name="Zimin A.V."/>
            <person name="Baldwin J."/>
            <person name="Abdouelleil A."/>
            <person name="Abdulkadir J."/>
            <person name="Abebe A."/>
            <person name="Abera B."/>
            <person name="Abreu J."/>
            <person name="Acer S.C."/>
            <person name="Aftuck L."/>
            <person name="Alexander A."/>
            <person name="An P."/>
            <person name="Anderson E."/>
            <person name="Anderson S."/>
            <person name="Arachi H."/>
            <person name="Azer M."/>
            <person name="Bachantsang P."/>
            <person name="Barry A."/>
            <person name="Bayul T."/>
            <person name="Berlin A."/>
            <person name="Bessette D."/>
            <person name="Bloom T."/>
            <person name="Blye J."/>
            <person name="Boguslavskiy L."/>
            <person name="Bonnet C."/>
            <person name="Boukhgalter B."/>
            <person name="Bourzgui I."/>
            <person name="Brown A."/>
            <person name="Cahill P."/>
            <person name="Channer S."/>
            <person name="Cheshatsang Y."/>
            <person name="Chuda L."/>
            <person name="Citroen M."/>
            <person name="Collymore A."/>
            <person name="Cooke P."/>
            <person name="Costello M."/>
            <person name="D'Aco K."/>
            <person name="Daza R."/>
            <person name="De Haan G."/>
            <person name="DeGray S."/>
            <person name="DeMaso C."/>
            <person name="Dhargay N."/>
            <person name="Dooley K."/>
            <person name="Dooley E."/>
            <person name="Doricent M."/>
            <person name="Dorje P."/>
            <person name="Dorjee K."/>
            <person name="Dupes A."/>
            <person name="Elong R."/>
            <person name="Falk J."/>
            <person name="Farina A."/>
            <person name="Faro S."/>
            <person name="Ferguson D."/>
            <person name="Fisher S."/>
            <person name="Foley C.D."/>
            <person name="Franke A."/>
            <person name="Friedrich D."/>
            <person name="Gadbois L."/>
            <person name="Gearin G."/>
            <person name="Gearin C.R."/>
            <person name="Giannoukos G."/>
            <person name="Goode T."/>
            <person name="Graham J."/>
            <person name="Grandbois E."/>
            <person name="Grewal S."/>
            <person name="Gyaltsen K."/>
            <person name="Hafez N."/>
            <person name="Hagos B."/>
            <person name="Hall J."/>
            <person name="Henson C."/>
            <person name="Hollinger A."/>
            <person name="Honan T."/>
            <person name="Huard M.D."/>
            <person name="Hughes L."/>
            <person name="Hurhula B."/>
            <person name="Husby M.E."/>
            <person name="Kamat A."/>
            <person name="Kanga B."/>
            <person name="Kashin S."/>
            <person name="Khazanovich D."/>
            <person name="Kisner P."/>
            <person name="Lance K."/>
            <person name="Lara M."/>
            <person name="Lee W."/>
            <person name="Lennon N."/>
            <person name="Letendre F."/>
            <person name="LeVine R."/>
            <person name="Lipovsky A."/>
            <person name="Liu X."/>
            <person name="Liu J."/>
            <person name="Liu S."/>
            <person name="Lokyitsang T."/>
            <person name="Lokyitsang Y."/>
            <person name="Lubonja R."/>
            <person name="Lui A."/>
            <person name="MacDonald P."/>
            <person name="Magnisalis V."/>
            <person name="Maru K."/>
            <person name="Matthews C."/>
            <person name="McCusker W."/>
            <person name="McDonough S."/>
            <person name="Mehta T."/>
            <person name="Meldrim J."/>
            <person name="Meneus L."/>
            <person name="Mihai O."/>
            <person name="Mihalev A."/>
            <person name="Mihova T."/>
            <person name="Mittelman R."/>
            <person name="Mlenga V."/>
            <person name="Montmayeur A."/>
            <person name="Mulrain L."/>
            <person name="Navidi A."/>
            <person name="Naylor J."/>
            <person name="Negash T."/>
            <person name="Nguyen T."/>
            <person name="Nguyen N."/>
            <person name="Nicol R."/>
            <person name="Norbu C."/>
            <person name="Norbu N."/>
            <person name="Novod N."/>
            <person name="O'Neill B."/>
            <person name="Osman S."/>
            <person name="Markiewicz E."/>
            <person name="Oyono O.L."/>
            <person name="Patti C."/>
            <person name="Phunkhang P."/>
            <person name="Pierre F."/>
            <person name="Priest M."/>
            <person name="Raghuraman S."/>
            <person name="Rege F."/>
            <person name="Reyes R."/>
            <person name="Rise C."/>
            <person name="Rogov P."/>
            <person name="Ross K."/>
            <person name="Ryan E."/>
            <person name="Settipalli S."/>
            <person name="Shea T."/>
            <person name="Sherpa N."/>
            <person name="Shi L."/>
            <person name="Shih D."/>
            <person name="Sparrow T."/>
            <person name="Spaulding J."/>
            <person name="Stalker J."/>
            <person name="Stange-Thomann N."/>
            <person name="Stavropoulos S."/>
            <person name="Stone C."/>
            <person name="Strader C."/>
            <person name="Tesfaye S."/>
            <person name="Thomson T."/>
            <person name="Thoulutsang Y."/>
            <person name="Thoulutsang D."/>
            <person name="Topham K."/>
            <person name="Topping I."/>
            <person name="Tsamla T."/>
            <person name="Vassiliev H."/>
            <person name="Vo A."/>
            <person name="Wangchuk T."/>
            <person name="Wangdi T."/>
            <person name="Weiand M."/>
            <person name="Wilkinson J."/>
            <person name="Wilson A."/>
            <person name="Yadav S."/>
            <person name="Young G."/>
            <person name="Yu Q."/>
            <person name="Zembek L."/>
            <person name="Zhong D."/>
            <person name="Zimmer A."/>
            <person name="Zwirko Z."/>
            <person name="Jaffe D.B."/>
            <person name="Alvarez P."/>
            <person name="Brockman W."/>
            <person name="Butler J."/>
            <person name="Chin C."/>
            <person name="Gnerre S."/>
            <person name="Grabherr M."/>
            <person name="Kleber M."/>
            <person name="Mauceli E."/>
            <person name="MacCallum I."/>
        </authorList>
    </citation>
    <scope>NUCLEOTIDE SEQUENCE [LARGE SCALE GENOMIC DNA]</scope>
    <source>
        <strain evidence="3">Tucson 14024-0371.13</strain>
    </source>
</reference>
<dbReference type="Proteomes" id="UP000007801">
    <property type="component" value="Unassembled WGS sequence"/>
</dbReference>
<evidence type="ECO:0000313" key="3">
    <source>
        <dbReference type="Proteomes" id="UP000007801"/>
    </source>
</evidence>
<sequence>MNPCGRSLVLLSSIRPSICPRSKWHSPSKPIPAKPGPRANQTAATQPHKNSATSAPPRATPRATTTPIVFARRTPTNSTPRKTENLRDIILTIQEPARVEQQEQVEHRTLQSQDQTAGATNYWPNCCCSQRRTRLTAPTTDSHTSTTITTIPIVINSHPNPRILLIRVPTSSNNRSNKNPSGTEHRAPRTRVIRIPFLPGSVSTRPPANQAPPSTSSLVNPIDSVTPTTISTYSMTGTATSQPVSRVAAGLPTTAMVNQTVPVSSAPPTQTLASMAGLQLAGADEPPSRQDMSGAMPTATVEEIDVPVFIDEYLQDIEASSSTCPSENGKEIFTETDILDFDINMFAGDQLELLEEKKMDPFNSAMDEMNNDNVYDDSQIMEDFQQLAGEEETLDMAEMCGVDFNNVELDLASFLTSSQDPMLGTCFSQSQPTASTSTFSQTKYITEEPLISEETSYSSSHYGCSQESLGFGLEEDVKPSGSSNAIACGDVAVAIPVHIPIGVKRSAPAVESVAQKRSRLVLKISQESSQSVAINTPEIIDQLLNLDSMETAIPSNNTNSTFTTLTSTSISHENIIEDLRSAEEDTTTDFSAPNTPHSNYSAGSSSVAPTCHSGFGGILTAPASPAFSVASTSQFSISATGNSGKRKRGRPAKEHADGPDPELMSRMSSDELKAYQDRIKNNEASRISRRKTKKREEEEKQAEDELLAENQQLLEDRARVMMAERKFKKYLMERQRKNSTYTVKKEQH</sequence>
<proteinExistence type="predicted"/>
<feature type="compositionally biased region" description="Polar residues" evidence="1">
    <location>
        <begin position="588"/>
        <end position="607"/>
    </location>
</feature>
<protein>
    <recommendedName>
        <fullName evidence="4">BZIP domain-containing protein</fullName>
    </recommendedName>
</protein>
<accession>B3MSR9</accession>
<feature type="region of interest" description="Disordered" evidence="1">
    <location>
        <begin position="169"/>
        <end position="222"/>
    </location>
</feature>
<dbReference type="InParanoid" id="B3MSR9"/>
<dbReference type="EMBL" id="CH902623">
    <property type="protein sequence ID" value="EDV30309.2"/>
    <property type="molecule type" value="Genomic_DNA"/>
</dbReference>
<feature type="region of interest" description="Disordered" evidence="1">
    <location>
        <begin position="634"/>
        <end position="705"/>
    </location>
</feature>
<dbReference type="AlphaFoldDB" id="B3MSR9"/>
<dbReference type="STRING" id="7217.B3MSR9"/>
<organism evidence="2 3">
    <name type="scientific">Drosophila ananassae</name>
    <name type="common">Fruit fly</name>
    <dbReference type="NCBI Taxonomy" id="7217"/>
    <lineage>
        <taxon>Eukaryota</taxon>
        <taxon>Metazoa</taxon>
        <taxon>Ecdysozoa</taxon>
        <taxon>Arthropoda</taxon>
        <taxon>Hexapoda</taxon>
        <taxon>Insecta</taxon>
        <taxon>Pterygota</taxon>
        <taxon>Neoptera</taxon>
        <taxon>Endopterygota</taxon>
        <taxon>Diptera</taxon>
        <taxon>Brachycera</taxon>
        <taxon>Muscomorpha</taxon>
        <taxon>Ephydroidea</taxon>
        <taxon>Drosophilidae</taxon>
        <taxon>Drosophila</taxon>
        <taxon>Sophophora</taxon>
    </lineage>
</organism>
<dbReference type="HOGENOM" id="CLU_678379_0_0_1"/>
<keyword evidence="3" id="KW-1185">Reference proteome</keyword>
<dbReference type="eggNOG" id="ENOG502SBKU">
    <property type="taxonomic scope" value="Eukaryota"/>
</dbReference>
<feature type="region of interest" description="Disordered" evidence="1">
    <location>
        <begin position="584"/>
        <end position="607"/>
    </location>
</feature>
<dbReference type="FunCoup" id="B3MSR9">
    <property type="interactions" value="75"/>
</dbReference>
<evidence type="ECO:0000256" key="1">
    <source>
        <dbReference type="SAM" id="MobiDB-lite"/>
    </source>
</evidence>
<feature type="compositionally biased region" description="Polar residues" evidence="1">
    <location>
        <begin position="169"/>
        <end position="182"/>
    </location>
</feature>
<dbReference type="OrthoDB" id="6624782at2759"/>
<feature type="compositionally biased region" description="Basic and acidic residues" evidence="1">
    <location>
        <begin position="668"/>
        <end position="683"/>
    </location>
</feature>
<dbReference type="GO" id="GO:0003682">
    <property type="term" value="F:chromatin binding"/>
    <property type="evidence" value="ECO:0007669"/>
    <property type="project" value="EnsemblMetazoa"/>
</dbReference>
<gene>
    <name evidence="2" type="primary">Dana\GF23223</name>
    <name evidence="2" type="synonym">dana_GLEANR_7884</name>
    <name evidence="2" type="ORF">GF23223</name>
</gene>
<feature type="compositionally biased region" description="Polar residues" evidence="1">
    <location>
        <begin position="201"/>
        <end position="222"/>
    </location>
</feature>
<feature type="compositionally biased region" description="Polar residues" evidence="1">
    <location>
        <begin position="39"/>
        <end position="50"/>
    </location>
</feature>
<feature type="compositionally biased region" description="Low complexity" evidence="1">
    <location>
        <begin position="51"/>
        <end position="66"/>
    </location>
</feature>
<name>B3MSR9_DROAN</name>
<dbReference type="GO" id="GO:0005634">
    <property type="term" value="C:nucleus"/>
    <property type="evidence" value="ECO:0007669"/>
    <property type="project" value="EnsemblMetazoa"/>
</dbReference>
<feature type="region of interest" description="Disordered" evidence="1">
    <location>
        <begin position="19"/>
        <end position="66"/>
    </location>
</feature>
<evidence type="ECO:0008006" key="4">
    <source>
        <dbReference type="Google" id="ProtNLM"/>
    </source>
</evidence>
<dbReference type="GO" id="GO:0051276">
    <property type="term" value="P:chromosome organization"/>
    <property type="evidence" value="ECO:0007669"/>
    <property type="project" value="EnsemblMetazoa"/>
</dbReference>